<name>A0A5P9K266_9HYPH</name>
<dbReference type="Proteomes" id="UP000325614">
    <property type="component" value="Chromosome"/>
</dbReference>
<dbReference type="PANTHER" id="PTHR33164">
    <property type="entry name" value="TRANSCRIPTIONAL REGULATOR, MARR FAMILY"/>
    <property type="match status" value="1"/>
</dbReference>
<dbReference type="KEGG" id="mico:GDR74_16730"/>
<dbReference type="SMART" id="SM00347">
    <property type="entry name" value="HTH_MARR"/>
    <property type="match status" value="1"/>
</dbReference>
<dbReference type="GO" id="GO:0006950">
    <property type="term" value="P:response to stress"/>
    <property type="evidence" value="ECO:0007669"/>
    <property type="project" value="TreeGrafter"/>
</dbReference>
<dbReference type="PANTHER" id="PTHR33164:SF95">
    <property type="entry name" value="TRANSCRIPTIONAL REGULATOR"/>
    <property type="match status" value="1"/>
</dbReference>
<organism evidence="2 3">
    <name type="scientific">Microvirga thermotolerans</name>
    <dbReference type="NCBI Taxonomy" id="2651334"/>
    <lineage>
        <taxon>Bacteria</taxon>
        <taxon>Pseudomonadati</taxon>
        <taxon>Pseudomonadota</taxon>
        <taxon>Alphaproteobacteria</taxon>
        <taxon>Hyphomicrobiales</taxon>
        <taxon>Methylobacteriaceae</taxon>
        <taxon>Microvirga</taxon>
    </lineage>
</organism>
<dbReference type="InterPro" id="IPR036388">
    <property type="entry name" value="WH-like_DNA-bd_sf"/>
</dbReference>
<dbReference type="InterPro" id="IPR036390">
    <property type="entry name" value="WH_DNA-bd_sf"/>
</dbReference>
<reference evidence="2 3" key="1">
    <citation type="submission" date="2019-10" db="EMBL/GenBank/DDBJ databases">
        <title>Isolation, Identification of Microvirga thermotolerans HR1, a novel thermophilic bacterium and Comparative Genomics of the genus Microvirga.</title>
        <authorList>
            <person name="Li J."/>
            <person name="Zhang W."/>
            <person name="Lin M."/>
            <person name="Wang J."/>
        </authorList>
    </citation>
    <scope>NUCLEOTIDE SEQUENCE [LARGE SCALE GENOMIC DNA]</scope>
    <source>
        <strain evidence="2 3">HR1</strain>
    </source>
</reference>
<dbReference type="RefSeq" id="WP_152587357.1">
    <property type="nucleotide sequence ID" value="NZ_CP045423.1"/>
</dbReference>
<gene>
    <name evidence="2" type="ORF">GDR74_16730</name>
</gene>
<dbReference type="Gene3D" id="1.10.10.10">
    <property type="entry name" value="Winged helix-like DNA-binding domain superfamily/Winged helix DNA-binding domain"/>
    <property type="match status" value="1"/>
</dbReference>
<dbReference type="SUPFAM" id="SSF46785">
    <property type="entry name" value="Winged helix' DNA-binding domain"/>
    <property type="match status" value="1"/>
</dbReference>
<proteinExistence type="predicted"/>
<dbReference type="InterPro" id="IPR000835">
    <property type="entry name" value="HTH_MarR-typ"/>
</dbReference>
<dbReference type="GO" id="GO:0003700">
    <property type="term" value="F:DNA-binding transcription factor activity"/>
    <property type="evidence" value="ECO:0007669"/>
    <property type="project" value="InterPro"/>
</dbReference>
<keyword evidence="3" id="KW-1185">Reference proteome</keyword>
<dbReference type="AlphaFoldDB" id="A0A5P9K266"/>
<evidence type="ECO:0000313" key="2">
    <source>
        <dbReference type="EMBL" id="QFU17725.1"/>
    </source>
</evidence>
<protein>
    <submittedName>
        <fullName evidence="2">MarR family transcriptional regulator</fullName>
    </submittedName>
</protein>
<sequence>MTALKTRRRTRTGPYVLDEQVGFLLRQVSQRHGVIFASLIGEDLTPTQWAALAKLQEIGEPCSQNLLGRHTAMDVATIKGVVDRLTKRGLTRTMEDPTDRRRLLIALTEAGRETVQRAEPNARRISEETLAPLTPAEQDVFLELLRKLR</sequence>
<evidence type="ECO:0000313" key="3">
    <source>
        <dbReference type="Proteomes" id="UP000325614"/>
    </source>
</evidence>
<dbReference type="PROSITE" id="PS50995">
    <property type="entry name" value="HTH_MARR_2"/>
    <property type="match status" value="1"/>
</dbReference>
<evidence type="ECO:0000259" key="1">
    <source>
        <dbReference type="PROSITE" id="PS50995"/>
    </source>
</evidence>
<accession>A0A5P9K266</accession>
<dbReference type="PRINTS" id="PR00598">
    <property type="entry name" value="HTHMARR"/>
</dbReference>
<dbReference type="InterPro" id="IPR039422">
    <property type="entry name" value="MarR/SlyA-like"/>
</dbReference>
<dbReference type="EMBL" id="CP045423">
    <property type="protein sequence ID" value="QFU17725.1"/>
    <property type="molecule type" value="Genomic_DNA"/>
</dbReference>
<dbReference type="Pfam" id="PF01047">
    <property type="entry name" value="MarR"/>
    <property type="match status" value="1"/>
</dbReference>
<feature type="domain" description="HTH marR-type" evidence="1">
    <location>
        <begin position="18"/>
        <end position="149"/>
    </location>
</feature>